<name>A0ABR6VH32_9FIRM</name>
<gene>
    <name evidence="3" type="ORF">H8J70_04565</name>
</gene>
<comment type="caution">
    <text evidence="3">The sequence shown here is derived from an EMBL/GenBank/DDBJ whole genome shotgun (WGS) entry which is preliminary data.</text>
</comment>
<keyword evidence="4" id="KW-1185">Reference proteome</keyword>
<evidence type="ECO:0000313" key="4">
    <source>
        <dbReference type="Proteomes" id="UP000606870"/>
    </source>
</evidence>
<sequence>MSKLVVVVQCDIVCKRCAGYGCMKTFFDRTGPFADYPADTRYLPFTCGGCCGAGLAGKLEDLTRKLRRYQENKEDVVVHLASCLVSDNYHRPPCPFRKYMHDIIERKGFPVVLGSYVSKKSTEKRAAGIYKEWNG</sequence>
<dbReference type="EMBL" id="JACOGK010000009">
    <property type="protein sequence ID" value="MBC3536524.1"/>
    <property type="molecule type" value="Genomic_DNA"/>
</dbReference>
<protein>
    <submittedName>
        <fullName evidence="3">CGGC domain-containing protein</fullName>
    </submittedName>
</protein>
<keyword evidence="1" id="KW-0175">Coiled coil</keyword>
<proteinExistence type="predicted"/>
<evidence type="ECO:0000259" key="2">
    <source>
        <dbReference type="SMART" id="SM01078"/>
    </source>
</evidence>
<dbReference type="Pfam" id="PF08821">
    <property type="entry name" value="CGGC"/>
    <property type="match status" value="1"/>
</dbReference>
<feature type="coiled-coil region" evidence="1">
    <location>
        <begin position="52"/>
        <end position="79"/>
    </location>
</feature>
<evidence type="ECO:0000313" key="3">
    <source>
        <dbReference type="EMBL" id="MBC3536524.1"/>
    </source>
</evidence>
<organism evidence="3 4">
    <name type="scientific">Megasphaera hominis</name>
    <dbReference type="NCBI Taxonomy" id="159836"/>
    <lineage>
        <taxon>Bacteria</taxon>
        <taxon>Bacillati</taxon>
        <taxon>Bacillota</taxon>
        <taxon>Negativicutes</taxon>
        <taxon>Veillonellales</taxon>
        <taxon>Veillonellaceae</taxon>
        <taxon>Megasphaera</taxon>
    </lineage>
</organism>
<accession>A0ABR6VH32</accession>
<dbReference type="Proteomes" id="UP000606870">
    <property type="component" value="Unassembled WGS sequence"/>
</dbReference>
<dbReference type="InterPro" id="IPR014925">
    <property type="entry name" value="CGGC_dom"/>
</dbReference>
<evidence type="ECO:0000256" key="1">
    <source>
        <dbReference type="SAM" id="Coils"/>
    </source>
</evidence>
<dbReference type="RefSeq" id="WP_186502679.1">
    <property type="nucleotide sequence ID" value="NZ_JACOGK010000009.1"/>
</dbReference>
<dbReference type="SMART" id="SM01078">
    <property type="entry name" value="CGGC"/>
    <property type="match status" value="1"/>
</dbReference>
<reference evidence="3 4" key="1">
    <citation type="submission" date="2020-08" db="EMBL/GenBank/DDBJ databases">
        <authorList>
            <person name="Liu C."/>
            <person name="Sun Q."/>
        </authorList>
    </citation>
    <scope>NUCLEOTIDE SEQUENCE [LARGE SCALE GENOMIC DNA]</scope>
    <source>
        <strain evidence="3 4">NSJ-59</strain>
    </source>
</reference>
<feature type="domain" description="CGGC" evidence="2">
    <location>
        <begin position="4"/>
        <end position="116"/>
    </location>
</feature>